<dbReference type="EMBL" id="LWHQ01000002">
    <property type="protein sequence ID" value="OAS27667.1"/>
    <property type="molecule type" value="Genomic_DNA"/>
</dbReference>
<evidence type="ECO:0000256" key="3">
    <source>
        <dbReference type="ARBA" id="ARBA00022692"/>
    </source>
</evidence>
<keyword evidence="3 7" id="KW-0812">Transmembrane</keyword>
<feature type="transmembrane region" description="Helical" evidence="7">
    <location>
        <begin position="30"/>
        <end position="51"/>
    </location>
</feature>
<evidence type="ECO:0000313" key="8">
    <source>
        <dbReference type="EMBL" id="OAS27667.1"/>
    </source>
</evidence>
<feature type="transmembrane region" description="Helical" evidence="7">
    <location>
        <begin position="317"/>
        <end position="344"/>
    </location>
</feature>
<evidence type="ECO:0000256" key="1">
    <source>
        <dbReference type="ARBA" id="ARBA00004651"/>
    </source>
</evidence>
<dbReference type="InterPro" id="IPR043428">
    <property type="entry name" value="LivM-like"/>
</dbReference>
<evidence type="ECO:0000256" key="2">
    <source>
        <dbReference type="ARBA" id="ARBA00022475"/>
    </source>
</evidence>
<dbReference type="RefSeq" id="WP_048433258.1">
    <property type="nucleotide sequence ID" value="NZ_LWHQ01000002.1"/>
</dbReference>
<dbReference type="GO" id="GO:0015658">
    <property type="term" value="F:branched-chain amino acid transmembrane transporter activity"/>
    <property type="evidence" value="ECO:0007669"/>
    <property type="project" value="InterPro"/>
</dbReference>
<feature type="transmembrane region" description="Helical" evidence="7">
    <location>
        <begin position="88"/>
        <end position="110"/>
    </location>
</feature>
<feature type="transmembrane region" description="Helical" evidence="7">
    <location>
        <begin position="278"/>
        <end position="305"/>
    </location>
</feature>
<dbReference type="GO" id="GO:0005886">
    <property type="term" value="C:plasma membrane"/>
    <property type="evidence" value="ECO:0007669"/>
    <property type="project" value="UniProtKB-SubCell"/>
</dbReference>
<dbReference type="AlphaFoldDB" id="A0A179SIT7"/>
<dbReference type="PANTHER" id="PTHR30482:SF17">
    <property type="entry name" value="ABC TRANSPORTER ATP-BINDING PROTEIN"/>
    <property type="match status" value="1"/>
</dbReference>
<proteinExistence type="predicted"/>
<dbReference type="InterPro" id="IPR001851">
    <property type="entry name" value="ABC_transp_permease"/>
</dbReference>
<dbReference type="CDD" id="cd06581">
    <property type="entry name" value="TM_PBP1_LivM_like"/>
    <property type="match status" value="1"/>
</dbReference>
<comment type="caution">
    <text evidence="8">The sequence shown here is derived from an EMBL/GenBank/DDBJ whole genome shotgun (WGS) entry which is preliminary data.</text>
</comment>
<organism evidence="8 9">
    <name type="scientific">Methylobacterium platani</name>
    <dbReference type="NCBI Taxonomy" id="427683"/>
    <lineage>
        <taxon>Bacteria</taxon>
        <taxon>Pseudomonadati</taxon>
        <taxon>Pseudomonadota</taxon>
        <taxon>Alphaproteobacteria</taxon>
        <taxon>Hyphomicrobiales</taxon>
        <taxon>Methylobacteriaceae</taxon>
        <taxon>Methylobacterium</taxon>
    </lineage>
</organism>
<protein>
    <submittedName>
        <fullName evidence="8">ABC transporter permease</fullName>
    </submittedName>
</protein>
<keyword evidence="4 7" id="KW-1133">Transmembrane helix</keyword>
<reference evidence="8 9" key="1">
    <citation type="submission" date="2016-04" db="EMBL/GenBank/DDBJ databases">
        <authorList>
            <person name="Evans L.H."/>
            <person name="Alamgir A."/>
            <person name="Owens N."/>
            <person name="Weber N.D."/>
            <person name="Virtaneva K."/>
            <person name="Barbian K."/>
            <person name="Babar A."/>
            <person name="Rosenke K."/>
        </authorList>
    </citation>
    <scope>NUCLEOTIDE SEQUENCE [LARGE SCALE GENOMIC DNA]</scope>
    <source>
        <strain evidence="8 9">PMB02</strain>
    </source>
</reference>
<evidence type="ECO:0000313" key="9">
    <source>
        <dbReference type="Proteomes" id="UP000078316"/>
    </source>
</evidence>
<keyword evidence="5 7" id="KW-0472">Membrane</keyword>
<evidence type="ECO:0000256" key="6">
    <source>
        <dbReference type="SAM" id="MobiDB-lite"/>
    </source>
</evidence>
<feature type="transmembrane region" description="Helical" evidence="7">
    <location>
        <begin position="116"/>
        <end position="136"/>
    </location>
</feature>
<evidence type="ECO:0000256" key="7">
    <source>
        <dbReference type="SAM" id="Phobius"/>
    </source>
</evidence>
<name>A0A179SIT7_9HYPH</name>
<evidence type="ECO:0000256" key="5">
    <source>
        <dbReference type="ARBA" id="ARBA00023136"/>
    </source>
</evidence>
<dbReference type="OrthoDB" id="9804361at2"/>
<dbReference type="PANTHER" id="PTHR30482">
    <property type="entry name" value="HIGH-AFFINITY BRANCHED-CHAIN AMINO ACID TRANSPORT SYSTEM PERMEASE"/>
    <property type="match status" value="1"/>
</dbReference>
<keyword evidence="2" id="KW-1003">Cell membrane</keyword>
<comment type="subcellular location">
    <subcellularLocation>
        <location evidence="1">Cell membrane</location>
        <topology evidence="1">Multi-pass membrane protein</topology>
    </subcellularLocation>
</comment>
<feature type="transmembrane region" description="Helical" evidence="7">
    <location>
        <begin position="403"/>
        <end position="424"/>
    </location>
</feature>
<gene>
    <name evidence="8" type="ORF">A5481_00690</name>
</gene>
<sequence>MSDLADIAPSGTLAQQAGSRPSIRPRGAGIVAQVLPWLLAAAILVAAPLVFTSGTALTMMSLMGIMVVFALSYNMLLGQTGLLSFGHAVYYGLGAFFTVHAMNVVALNRLPLPLPLMPVVGGLAGLAFGIVFGAISTRRAGTVFAMISLGIAELVSSGSNILRSFFGGEEGITANRTKMLRLFDLSFGPQIQVYYLIAAWCLICAVAMYAITRTPLGRLCNAVRENPERVEFLGYEPQAIRIAAFCLSALFAGVAGSLAAINFEIANSAYLGVHQSGVVLLAAFIGGIGTFVGPVVGAVVVTLLQVSLSDLTEVWQLYFGLLFIAIVMFAPGGIAGLALMHGPLIRAGTAHRLLPAYLLALGPLLVMLAGAIALIEMAFRMLVRAGDGTEMSLIGIPLDAAHILPWIVAGAMAVGGGLALRAVLPRVTAAWHEASAAAKEKLA</sequence>
<dbReference type="Proteomes" id="UP000078316">
    <property type="component" value="Unassembled WGS sequence"/>
</dbReference>
<feature type="transmembrane region" description="Helical" evidence="7">
    <location>
        <begin position="356"/>
        <end position="383"/>
    </location>
</feature>
<dbReference type="STRING" id="427683.A5481_00690"/>
<accession>A0A179SIT7</accession>
<feature type="transmembrane region" description="Helical" evidence="7">
    <location>
        <begin position="57"/>
        <end position="76"/>
    </location>
</feature>
<dbReference type="Pfam" id="PF02653">
    <property type="entry name" value="BPD_transp_2"/>
    <property type="match status" value="1"/>
</dbReference>
<feature type="region of interest" description="Disordered" evidence="6">
    <location>
        <begin position="1"/>
        <end position="21"/>
    </location>
</feature>
<feature type="transmembrane region" description="Helical" evidence="7">
    <location>
        <begin position="193"/>
        <end position="211"/>
    </location>
</feature>
<evidence type="ECO:0000256" key="4">
    <source>
        <dbReference type="ARBA" id="ARBA00022989"/>
    </source>
</evidence>
<feature type="transmembrane region" description="Helical" evidence="7">
    <location>
        <begin position="242"/>
        <end position="266"/>
    </location>
</feature>